<reference evidence="2" key="2">
    <citation type="submission" date="2020-05" db="UniProtKB">
        <authorList>
            <consortium name="EnsemblMetazoa"/>
        </authorList>
    </citation>
    <scope>IDENTIFICATION</scope>
    <source>
        <strain evidence="2">IAEA</strain>
    </source>
</reference>
<dbReference type="EnsemblMetazoa" id="GBRI038212-RA">
    <property type="protein sequence ID" value="GBRI038212-PA"/>
    <property type="gene ID" value="GBRI038212"/>
</dbReference>
<keyword evidence="3" id="KW-1185">Reference proteome</keyword>
<keyword evidence="1" id="KW-1133">Transmembrane helix</keyword>
<sequence>MSVIIHAIYKKIHTPVVTRRPAITEAAISIVVVVVLVVVVVVVVVVDDDDDVDDGADVVVTLLIFMLVAVAMVVELVEFTSPFCPCFLLSLYIILELFTSVPNTSEANFFYVFLLVLIGTMQFITPTHYTKIHDANRGNVRNWVKMENCNLLHLSTGSFTPGCILYFRKKWGLLVKSTRRQADPIKATTIKI</sequence>
<evidence type="ECO:0000313" key="2">
    <source>
        <dbReference type="EnsemblMetazoa" id="GBRI038212-PA"/>
    </source>
</evidence>
<name>A0A1A9WZA3_9MUSC</name>
<dbReference type="VEuPathDB" id="VectorBase:GBRI038212"/>
<feature type="transmembrane region" description="Helical" evidence="1">
    <location>
        <begin position="107"/>
        <end position="124"/>
    </location>
</feature>
<dbReference type="Proteomes" id="UP000091820">
    <property type="component" value="Unassembled WGS sequence"/>
</dbReference>
<proteinExistence type="predicted"/>
<keyword evidence="1" id="KW-0472">Membrane</keyword>
<evidence type="ECO:0000256" key="1">
    <source>
        <dbReference type="SAM" id="Phobius"/>
    </source>
</evidence>
<dbReference type="AlphaFoldDB" id="A0A1A9WZA3"/>
<organism evidence="2 3">
    <name type="scientific">Glossina brevipalpis</name>
    <dbReference type="NCBI Taxonomy" id="37001"/>
    <lineage>
        <taxon>Eukaryota</taxon>
        <taxon>Metazoa</taxon>
        <taxon>Ecdysozoa</taxon>
        <taxon>Arthropoda</taxon>
        <taxon>Hexapoda</taxon>
        <taxon>Insecta</taxon>
        <taxon>Pterygota</taxon>
        <taxon>Neoptera</taxon>
        <taxon>Endopterygota</taxon>
        <taxon>Diptera</taxon>
        <taxon>Brachycera</taxon>
        <taxon>Muscomorpha</taxon>
        <taxon>Hippoboscoidea</taxon>
        <taxon>Glossinidae</taxon>
        <taxon>Glossina</taxon>
    </lineage>
</organism>
<reference evidence="3" key="1">
    <citation type="submission" date="2014-03" db="EMBL/GenBank/DDBJ databases">
        <authorList>
            <person name="Aksoy S."/>
            <person name="Warren W."/>
            <person name="Wilson R.K."/>
        </authorList>
    </citation>
    <scope>NUCLEOTIDE SEQUENCE [LARGE SCALE GENOMIC DNA]</scope>
    <source>
        <strain evidence="3">IAEA</strain>
    </source>
</reference>
<feature type="transmembrane region" description="Helical" evidence="1">
    <location>
        <begin position="83"/>
        <end position="101"/>
    </location>
</feature>
<keyword evidence="1" id="KW-0812">Transmembrane</keyword>
<protein>
    <submittedName>
        <fullName evidence="2">Uncharacterized protein</fullName>
    </submittedName>
</protein>
<feature type="transmembrane region" description="Helical" evidence="1">
    <location>
        <begin position="26"/>
        <end position="46"/>
    </location>
</feature>
<accession>A0A1A9WZA3</accession>
<feature type="transmembrane region" description="Helical" evidence="1">
    <location>
        <begin position="58"/>
        <end position="76"/>
    </location>
</feature>
<evidence type="ECO:0000313" key="3">
    <source>
        <dbReference type="Proteomes" id="UP000091820"/>
    </source>
</evidence>